<keyword evidence="3" id="KW-1185">Reference proteome</keyword>
<evidence type="ECO:0000313" key="3">
    <source>
        <dbReference type="Proteomes" id="UP001058184"/>
    </source>
</evidence>
<proteinExistence type="predicted"/>
<dbReference type="Proteomes" id="UP001058184">
    <property type="component" value="Chromosome"/>
</dbReference>
<feature type="transmembrane region" description="Helical" evidence="1">
    <location>
        <begin position="82"/>
        <end position="105"/>
    </location>
</feature>
<dbReference type="RefSeq" id="WP_260002648.1">
    <property type="nucleotide sequence ID" value="NZ_CP081078.1"/>
</dbReference>
<keyword evidence="1" id="KW-0472">Membrane</keyword>
<dbReference type="EMBL" id="CP081078">
    <property type="protein sequence ID" value="UWQ58646.1"/>
    <property type="molecule type" value="Genomic_DNA"/>
</dbReference>
<organism evidence="2 3">
    <name type="scientific">Leisingera caerulea</name>
    <name type="common">Phaeobacter caeruleus</name>
    <dbReference type="NCBI Taxonomy" id="506591"/>
    <lineage>
        <taxon>Bacteria</taxon>
        <taxon>Pseudomonadati</taxon>
        <taxon>Pseudomonadota</taxon>
        <taxon>Alphaproteobacteria</taxon>
        <taxon>Rhodobacterales</taxon>
        <taxon>Roseobacteraceae</taxon>
        <taxon>Leisingera</taxon>
    </lineage>
</organism>
<evidence type="ECO:0000313" key="2">
    <source>
        <dbReference type="EMBL" id="UWQ58646.1"/>
    </source>
</evidence>
<protein>
    <submittedName>
        <fullName evidence="2">Uncharacterized protein</fullName>
    </submittedName>
</protein>
<accession>A0ABY5WWV2</accession>
<sequence length="107" mass="11576">MSDTQKTIGEIAGKNFETRSDFEEAMGKMKAYSDAELLYEVAQKHFSRGYRNELQAIALAEAEVARRSQVAAESLAFRTTKWAAGLGIVGALTGAVLGALVTYLLSN</sequence>
<evidence type="ECO:0000256" key="1">
    <source>
        <dbReference type="SAM" id="Phobius"/>
    </source>
</evidence>
<name>A0ABY5WWV2_LEICA</name>
<reference evidence="2" key="1">
    <citation type="submission" date="2021-08" db="EMBL/GenBank/DDBJ databases">
        <authorList>
            <person name="Nwanade C."/>
            <person name="Wang M."/>
            <person name="Masoudi A."/>
            <person name="Yu Z."/>
            <person name="Liu J."/>
        </authorList>
    </citation>
    <scope>NUCLEOTIDE SEQUENCE</scope>
    <source>
        <strain evidence="2">S141</strain>
    </source>
</reference>
<gene>
    <name evidence="2" type="ORF">K3722_00490</name>
</gene>
<keyword evidence="1" id="KW-0812">Transmembrane</keyword>
<keyword evidence="1" id="KW-1133">Transmembrane helix</keyword>